<name>E0S8Q5_ENCIT</name>
<dbReference type="PANTHER" id="PTHR22880:SF225">
    <property type="entry name" value="BROMODOMAIN-CONTAINING PROTEIN BET-1-RELATED"/>
    <property type="match status" value="1"/>
</dbReference>
<dbReference type="InterPro" id="IPR018359">
    <property type="entry name" value="Bromodomain_CS"/>
</dbReference>
<dbReference type="OrthoDB" id="784962at2759"/>
<dbReference type="VEuPathDB" id="MicrosporidiaDB:Eint_081610"/>
<reference evidence="7 8" key="2">
    <citation type="journal article" date="2012" name="Proc. Natl. Acad. Sci. U.S.A.">
        <title>Gain and loss of multiple functionally related, horizontally transferred genes in the reduced genomes of two microsporidian parasites.</title>
        <authorList>
            <person name="Pombert J.-F."/>
            <person name="Selman M."/>
            <person name="Burki F."/>
            <person name="Bardell F.T."/>
            <person name="Farinelli L."/>
            <person name="Solter L.F."/>
            <person name="Whitman D.W."/>
            <person name="Weiss L.M."/>
            <person name="Corradi N."/>
            <person name="Keeling P.J."/>
        </authorList>
    </citation>
    <scope>NUCLEOTIDE SEQUENCE [LARGE SCALE GENOMIC DNA]</scope>
    <source>
        <strain evidence="7 8">ATCC 50506</strain>
    </source>
</reference>
<dbReference type="SUPFAM" id="SSF47370">
    <property type="entry name" value="Bromodomain"/>
    <property type="match status" value="2"/>
</dbReference>
<dbReference type="InterPro" id="IPR027353">
    <property type="entry name" value="NET_dom"/>
</dbReference>
<dbReference type="GO" id="GO:0000785">
    <property type="term" value="C:chromatin"/>
    <property type="evidence" value="ECO:0007669"/>
    <property type="project" value="TreeGrafter"/>
</dbReference>
<dbReference type="GO" id="GO:0005634">
    <property type="term" value="C:nucleus"/>
    <property type="evidence" value="ECO:0007669"/>
    <property type="project" value="TreeGrafter"/>
</dbReference>
<keyword evidence="8" id="KW-1185">Reference proteome</keyword>
<feature type="domain" description="NET" evidence="6">
    <location>
        <begin position="289"/>
        <end position="370"/>
    </location>
</feature>
<dbReference type="GO" id="GO:0006355">
    <property type="term" value="P:regulation of DNA-templated transcription"/>
    <property type="evidence" value="ECO:0007669"/>
    <property type="project" value="TreeGrafter"/>
</dbReference>
<dbReference type="Gene3D" id="1.20.1270.220">
    <property type="match status" value="1"/>
</dbReference>
<protein>
    <submittedName>
        <fullName evidence="7">Bromodomain-containing transcription factor</fullName>
    </submittedName>
</protein>
<dbReference type="InterPro" id="IPR036427">
    <property type="entry name" value="Bromodomain-like_sf"/>
</dbReference>
<gene>
    <name evidence="7" type="ORF">Eint_081610</name>
</gene>
<dbReference type="EMBL" id="CP001949">
    <property type="protein sequence ID" value="ADM12093.1"/>
    <property type="molecule type" value="Genomic_DNA"/>
</dbReference>
<feature type="coiled-coil region" evidence="3">
    <location>
        <begin position="265"/>
        <end position="292"/>
    </location>
</feature>
<evidence type="ECO:0000256" key="1">
    <source>
        <dbReference type="ARBA" id="ARBA00023117"/>
    </source>
</evidence>
<evidence type="ECO:0000313" key="7">
    <source>
        <dbReference type="EMBL" id="ADM12093.1"/>
    </source>
</evidence>
<evidence type="ECO:0000256" key="3">
    <source>
        <dbReference type="SAM" id="Coils"/>
    </source>
</evidence>
<dbReference type="RefSeq" id="XP_003073453.1">
    <property type="nucleotide sequence ID" value="XM_003073407.1"/>
</dbReference>
<dbReference type="PROSITE" id="PS50014">
    <property type="entry name" value="BROMODOMAIN_2"/>
    <property type="match status" value="2"/>
</dbReference>
<dbReference type="GO" id="GO:0006338">
    <property type="term" value="P:chromatin remodeling"/>
    <property type="evidence" value="ECO:0007669"/>
    <property type="project" value="TreeGrafter"/>
</dbReference>
<evidence type="ECO:0000259" key="5">
    <source>
        <dbReference type="PROSITE" id="PS50014"/>
    </source>
</evidence>
<dbReference type="HOGENOM" id="CLU_001499_5_1_1"/>
<organism evidence="7 8">
    <name type="scientific">Encephalitozoon intestinalis (strain ATCC 50506)</name>
    <name type="common">Microsporidian parasite</name>
    <name type="synonym">Septata intestinalis</name>
    <dbReference type="NCBI Taxonomy" id="876142"/>
    <lineage>
        <taxon>Eukaryota</taxon>
        <taxon>Fungi</taxon>
        <taxon>Fungi incertae sedis</taxon>
        <taxon>Microsporidia</taxon>
        <taxon>Unikaryonidae</taxon>
        <taxon>Encephalitozoon</taxon>
    </lineage>
</organism>
<evidence type="ECO:0000313" key="8">
    <source>
        <dbReference type="Proteomes" id="UP000002313"/>
    </source>
</evidence>
<dbReference type="PROSITE" id="PS51525">
    <property type="entry name" value="NET"/>
    <property type="match status" value="1"/>
</dbReference>
<dbReference type="PANTHER" id="PTHR22880">
    <property type="entry name" value="FALZ-RELATED BROMODOMAIN-CONTAINING PROTEINS"/>
    <property type="match status" value="1"/>
</dbReference>
<dbReference type="Pfam" id="PF00439">
    <property type="entry name" value="Bromodomain"/>
    <property type="match status" value="2"/>
</dbReference>
<dbReference type="PRINTS" id="PR00503">
    <property type="entry name" value="BROMODOMAIN"/>
</dbReference>
<dbReference type="Proteomes" id="UP000002313">
    <property type="component" value="Chromosome VIII"/>
</dbReference>
<feature type="domain" description="Bromo" evidence="5">
    <location>
        <begin position="169"/>
        <end position="239"/>
    </location>
</feature>
<sequence length="371" mass="42492">MEEDEVNSGNILIEYQLKYCSQILTRLKRNSNAPPFLEPVDPVKLGIPDYPEKIKHPMDLSTIRKKLDHKEYEGVEGFDGDMKLMFNNCYTYNPPGTVVHDMGKALETVYNGLMEGMPQEVPKKRKKTETPVSGRPKQPKRSVKPVDGGMKTEDYEFCSEVLADLMRPKHKAYNWPFLEPVDAELVPGYYSIIKEPMDMQTIRIKLEQRKYQSTDEFERDLELIVENCKKFNAPGTEVYECGQEFEKAVKAHMQKSPPGDIKGRISELKRKIMSYTREIRMLESKLAEQTGETSASRAYSLSERVSIGNAILNMSKDQTESVAKIVLKNGAGEFVENDEIEVDMRTIPDHVVEEIDMYIKSINVGEDVRDE</sequence>
<evidence type="ECO:0000256" key="4">
    <source>
        <dbReference type="SAM" id="MobiDB-lite"/>
    </source>
</evidence>
<keyword evidence="1 2" id="KW-0103">Bromodomain</keyword>
<dbReference type="InterPro" id="IPR001487">
    <property type="entry name" value="Bromodomain"/>
</dbReference>
<dbReference type="SMART" id="SM00297">
    <property type="entry name" value="BROMO"/>
    <property type="match status" value="2"/>
</dbReference>
<dbReference type="Gene3D" id="1.20.920.10">
    <property type="entry name" value="Bromodomain-like"/>
    <property type="match status" value="2"/>
</dbReference>
<dbReference type="GeneID" id="9698281"/>
<feature type="domain" description="Bromo" evidence="5">
    <location>
        <begin position="28"/>
        <end position="100"/>
    </location>
</feature>
<evidence type="ECO:0000256" key="2">
    <source>
        <dbReference type="PROSITE-ProRule" id="PRU00035"/>
    </source>
</evidence>
<dbReference type="AlphaFoldDB" id="E0S8Q5"/>
<dbReference type="InterPro" id="IPR038336">
    <property type="entry name" value="NET_sf"/>
</dbReference>
<dbReference type="KEGG" id="ein:Eint_081610"/>
<proteinExistence type="predicted"/>
<dbReference type="Pfam" id="PF17035">
    <property type="entry name" value="BET"/>
    <property type="match status" value="1"/>
</dbReference>
<feature type="region of interest" description="Disordered" evidence="4">
    <location>
        <begin position="117"/>
        <end position="146"/>
    </location>
</feature>
<keyword evidence="3" id="KW-0175">Coiled coil</keyword>
<dbReference type="PROSITE" id="PS00633">
    <property type="entry name" value="BROMODOMAIN_1"/>
    <property type="match status" value="1"/>
</dbReference>
<dbReference type="InterPro" id="IPR050935">
    <property type="entry name" value="Bromo_chromatin_reader"/>
</dbReference>
<accession>E0S8Q5</accession>
<evidence type="ECO:0000259" key="6">
    <source>
        <dbReference type="PROSITE" id="PS51525"/>
    </source>
</evidence>
<reference evidence="7 8" key="1">
    <citation type="journal article" date="2010" name="Nat. Commun.">
        <title>The complete sequence of the smallest known nuclear genome from the microsporidian Encephalitozoon intestinalis.</title>
        <authorList>
            <person name="Corradi N."/>
            <person name="Pombert J.-F."/>
            <person name="Farinelli L."/>
            <person name="Didier E.S."/>
            <person name="Keeling P.J."/>
        </authorList>
    </citation>
    <scope>NUCLEOTIDE SEQUENCE [LARGE SCALE GENOMIC DNA]</scope>
    <source>
        <strain evidence="7 8">ATCC 50506</strain>
    </source>
</reference>